<dbReference type="EMBL" id="JANPWB010000009">
    <property type="protein sequence ID" value="KAJ1157392.1"/>
    <property type="molecule type" value="Genomic_DNA"/>
</dbReference>
<gene>
    <name evidence="2" type="ORF">NDU88_010105</name>
</gene>
<protein>
    <submittedName>
        <fullName evidence="2">Uncharacterized protein</fullName>
    </submittedName>
</protein>
<name>A0AAV7RY85_PLEWA</name>
<evidence type="ECO:0000313" key="2">
    <source>
        <dbReference type="EMBL" id="KAJ1157392.1"/>
    </source>
</evidence>
<dbReference type="Proteomes" id="UP001066276">
    <property type="component" value="Chromosome 5"/>
</dbReference>
<accession>A0AAV7RY85</accession>
<evidence type="ECO:0000313" key="3">
    <source>
        <dbReference type="Proteomes" id="UP001066276"/>
    </source>
</evidence>
<comment type="caution">
    <text evidence="2">The sequence shown here is derived from an EMBL/GenBank/DDBJ whole genome shotgun (WGS) entry which is preliminary data.</text>
</comment>
<proteinExistence type="predicted"/>
<sequence length="124" mass="13487">MPGGKSSNKPSDKPARQLLFSEALRHSQTLSPASQVHPASHMADTSQGATMDGILQEISVVGRRLEGMDSMMASLREDTKLVRLDIAGFQLRVTALEQQMTTVETQAALVWTETKSSYISAARL</sequence>
<dbReference type="AlphaFoldDB" id="A0AAV7RY85"/>
<evidence type="ECO:0000256" key="1">
    <source>
        <dbReference type="SAM" id="MobiDB-lite"/>
    </source>
</evidence>
<organism evidence="2 3">
    <name type="scientific">Pleurodeles waltl</name>
    <name type="common">Iberian ribbed newt</name>
    <dbReference type="NCBI Taxonomy" id="8319"/>
    <lineage>
        <taxon>Eukaryota</taxon>
        <taxon>Metazoa</taxon>
        <taxon>Chordata</taxon>
        <taxon>Craniata</taxon>
        <taxon>Vertebrata</taxon>
        <taxon>Euteleostomi</taxon>
        <taxon>Amphibia</taxon>
        <taxon>Batrachia</taxon>
        <taxon>Caudata</taxon>
        <taxon>Salamandroidea</taxon>
        <taxon>Salamandridae</taxon>
        <taxon>Pleurodelinae</taxon>
        <taxon>Pleurodeles</taxon>
    </lineage>
</organism>
<keyword evidence="3" id="KW-1185">Reference proteome</keyword>
<feature type="region of interest" description="Disordered" evidence="1">
    <location>
        <begin position="28"/>
        <end position="48"/>
    </location>
</feature>
<reference evidence="2" key="1">
    <citation type="journal article" date="2022" name="bioRxiv">
        <title>Sequencing and chromosome-scale assembly of the giantPleurodeles waltlgenome.</title>
        <authorList>
            <person name="Brown T."/>
            <person name="Elewa A."/>
            <person name="Iarovenko S."/>
            <person name="Subramanian E."/>
            <person name="Araus A.J."/>
            <person name="Petzold A."/>
            <person name="Susuki M."/>
            <person name="Suzuki K.-i.T."/>
            <person name="Hayashi T."/>
            <person name="Toyoda A."/>
            <person name="Oliveira C."/>
            <person name="Osipova E."/>
            <person name="Leigh N.D."/>
            <person name="Simon A."/>
            <person name="Yun M.H."/>
        </authorList>
    </citation>
    <scope>NUCLEOTIDE SEQUENCE</scope>
    <source>
        <strain evidence="2">20211129_DDA</strain>
        <tissue evidence="2">Liver</tissue>
    </source>
</reference>